<dbReference type="Proteomes" id="UP000503540">
    <property type="component" value="Chromosome"/>
</dbReference>
<evidence type="ECO:0000313" key="2">
    <source>
        <dbReference type="Proteomes" id="UP000503540"/>
    </source>
</evidence>
<dbReference type="KEGG" id="nah:F5544_14230"/>
<protein>
    <submittedName>
        <fullName evidence="1">Uncharacterized protein</fullName>
    </submittedName>
</protein>
<keyword evidence="2" id="KW-1185">Reference proteome</keyword>
<dbReference type="EMBL" id="CP046172">
    <property type="protein sequence ID" value="QIS10733.1"/>
    <property type="molecule type" value="Genomic_DNA"/>
</dbReference>
<dbReference type="AlphaFoldDB" id="A0A6G9YCJ4"/>
<evidence type="ECO:0000313" key="1">
    <source>
        <dbReference type="EMBL" id="QIS10733.1"/>
    </source>
</evidence>
<dbReference type="RefSeq" id="WP_167473668.1">
    <property type="nucleotide sequence ID" value="NZ_CP046172.1"/>
</dbReference>
<name>A0A6G9YCJ4_9NOCA</name>
<accession>A0A6G9YCJ4</accession>
<sequence>MSALISKNAPCGPNPSELRAMSISELPRLQLLPASLFDRIQGHGYPSRGRAMDNSQISLGGKALESPTIAVRSVETQHMTYTVEQGIHPSYSYERREDHEPDKGAFRIIDIHLSFLPMSSQIALQTIRIYILSDSLQQMLRPIENRQQIVRFGRRRQAWTITVGGPDRPTERC</sequence>
<organism evidence="1 2">
    <name type="scientific">Nocardia arthritidis</name>
    <dbReference type="NCBI Taxonomy" id="228602"/>
    <lineage>
        <taxon>Bacteria</taxon>
        <taxon>Bacillati</taxon>
        <taxon>Actinomycetota</taxon>
        <taxon>Actinomycetes</taxon>
        <taxon>Mycobacteriales</taxon>
        <taxon>Nocardiaceae</taxon>
        <taxon>Nocardia</taxon>
    </lineage>
</organism>
<proteinExistence type="predicted"/>
<reference evidence="1 2" key="1">
    <citation type="journal article" date="2019" name="ACS Chem. Biol.">
        <title>Identification and Mobilization of a Cryptic Antibiotic Biosynthesis Gene Locus from a Human-Pathogenic Nocardia Isolate.</title>
        <authorList>
            <person name="Herisse M."/>
            <person name="Ishida K."/>
            <person name="Porter J.L."/>
            <person name="Howden B."/>
            <person name="Hertweck C."/>
            <person name="Stinear T.P."/>
            <person name="Pidot S.J."/>
        </authorList>
    </citation>
    <scope>NUCLEOTIDE SEQUENCE [LARGE SCALE GENOMIC DNA]</scope>
    <source>
        <strain evidence="1 2">AUSMDU00012717</strain>
    </source>
</reference>
<gene>
    <name evidence="1" type="ORF">F5544_14230</name>
</gene>